<comment type="caution">
    <text evidence="2">The sequence shown here is derived from an EMBL/GenBank/DDBJ whole genome shotgun (WGS) entry which is preliminary data.</text>
</comment>
<organism evidence="2 3">
    <name type="scientific">Anisodus acutangulus</name>
    <dbReference type="NCBI Taxonomy" id="402998"/>
    <lineage>
        <taxon>Eukaryota</taxon>
        <taxon>Viridiplantae</taxon>
        <taxon>Streptophyta</taxon>
        <taxon>Embryophyta</taxon>
        <taxon>Tracheophyta</taxon>
        <taxon>Spermatophyta</taxon>
        <taxon>Magnoliopsida</taxon>
        <taxon>eudicotyledons</taxon>
        <taxon>Gunneridae</taxon>
        <taxon>Pentapetalae</taxon>
        <taxon>asterids</taxon>
        <taxon>lamiids</taxon>
        <taxon>Solanales</taxon>
        <taxon>Solanaceae</taxon>
        <taxon>Solanoideae</taxon>
        <taxon>Hyoscyameae</taxon>
        <taxon>Anisodus</taxon>
    </lineage>
</organism>
<protein>
    <submittedName>
        <fullName evidence="2">Uncharacterized protein</fullName>
    </submittedName>
</protein>
<accession>A0A9Q1MV99</accession>
<feature type="region of interest" description="Disordered" evidence="1">
    <location>
        <begin position="34"/>
        <end position="81"/>
    </location>
</feature>
<evidence type="ECO:0000313" key="2">
    <source>
        <dbReference type="EMBL" id="KAJ8568811.1"/>
    </source>
</evidence>
<proteinExistence type="predicted"/>
<dbReference type="EMBL" id="JAJAGQ010000003">
    <property type="protein sequence ID" value="KAJ8568811.1"/>
    <property type="molecule type" value="Genomic_DNA"/>
</dbReference>
<dbReference type="Proteomes" id="UP001152561">
    <property type="component" value="Unassembled WGS sequence"/>
</dbReference>
<name>A0A9Q1MV99_9SOLA</name>
<evidence type="ECO:0000256" key="1">
    <source>
        <dbReference type="SAM" id="MobiDB-lite"/>
    </source>
</evidence>
<feature type="compositionally biased region" description="Basic and acidic residues" evidence="1">
    <location>
        <begin position="116"/>
        <end position="126"/>
    </location>
</feature>
<reference evidence="3" key="1">
    <citation type="journal article" date="2023" name="Proc. Natl. Acad. Sci. U.S.A.">
        <title>Genomic and structural basis for evolution of tropane alkaloid biosynthesis.</title>
        <authorList>
            <person name="Wanga Y.-J."/>
            <person name="Taina T."/>
            <person name="Yua J.-Y."/>
            <person name="Lia J."/>
            <person name="Xua B."/>
            <person name="Chenc J."/>
            <person name="D'Auriad J.C."/>
            <person name="Huanga J.-P."/>
            <person name="Huanga S.-X."/>
        </authorList>
    </citation>
    <scope>NUCLEOTIDE SEQUENCE [LARGE SCALE GENOMIC DNA]</scope>
    <source>
        <strain evidence="3">cv. KIB-2019</strain>
    </source>
</reference>
<evidence type="ECO:0000313" key="3">
    <source>
        <dbReference type="Proteomes" id="UP001152561"/>
    </source>
</evidence>
<dbReference type="AlphaFoldDB" id="A0A9Q1MV99"/>
<sequence length="171" mass="18652">MKFFLKYNDETNDPVILKLKSELKGVTVLVTEKNTSKANDLSVEEDTQYSLKAPSKLEEEDTQSEDIGGIETFRSGKSVPTTQVEKPTNVVSIATAEVEVKGVHAQVDKNVVQTGEAEKSKDEPAKVVENASKPSQADVKFDSEKDPPELLLGLELIRDFFATYAAISGCG</sequence>
<keyword evidence="3" id="KW-1185">Reference proteome</keyword>
<gene>
    <name evidence="2" type="ORF">K7X08_032442</name>
</gene>
<feature type="region of interest" description="Disordered" evidence="1">
    <location>
        <begin position="111"/>
        <end position="143"/>
    </location>
</feature>